<dbReference type="Proteomes" id="UP000885748">
    <property type="component" value="Unassembled WGS sequence"/>
</dbReference>
<dbReference type="GO" id="GO:0003755">
    <property type="term" value="F:peptidyl-prolyl cis-trans isomerase activity"/>
    <property type="evidence" value="ECO:0007669"/>
    <property type="project" value="UniProtKB-UniRule"/>
</dbReference>
<dbReference type="Pfam" id="PF13616">
    <property type="entry name" value="Rotamase_3"/>
    <property type="match status" value="1"/>
</dbReference>
<name>A0A831R2P3_9GAMM</name>
<dbReference type="PROSITE" id="PS50198">
    <property type="entry name" value="PPIC_PPIASE_2"/>
    <property type="match status" value="2"/>
</dbReference>
<dbReference type="InterPro" id="IPR000297">
    <property type="entry name" value="PPIase_PpiC"/>
</dbReference>
<evidence type="ECO:0000256" key="2">
    <source>
        <dbReference type="ARBA" id="ARBA00022737"/>
    </source>
</evidence>
<evidence type="ECO:0000259" key="8">
    <source>
        <dbReference type="PROSITE" id="PS50198"/>
    </source>
</evidence>
<organism evidence="9">
    <name type="scientific">Marinobacter antarcticus</name>
    <dbReference type="NCBI Taxonomy" id="564117"/>
    <lineage>
        <taxon>Bacteria</taxon>
        <taxon>Pseudomonadati</taxon>
        <taxon>Pseudomonadota</taxon>
        <taxon>Gammaproteobacteria</taxon>
        <taxon>Pseudomonadales</taxon>
        <taxon>Marinobacteraceae</taxon>
        <taxon>Marinobacter</taxon>
    </lineage>
</organism>
<dbReference type="PROSITE" id="PS01096">
    <property type="entry name" value="PPIC_PPIASE_1"/>
    <property type="match status" value="1"/>
</dbReference>
<dbReference type="GO" id="GO:0030288">
    <property type="term" value="C:outer membrane-bounded periplasmic space"/>
    <property type="evidence" value="ECO:0007669"/>
    <property type="project" value="InterPro"/>
</dbReference>
<dbReference type="Gene3D" id="3.10.50.40">
    <property type="match status" value="2"/>
</dbReference>
<reference evidence="9" key="1">
    <citation type="journal article" date="2020" name="mSystems">
        <title>Genome- and Community-Level Interaction Insights into Carbon Utilization and Element Cycling Functions of Hydrothermarchaeota in Hydrothermal Sediment.</title>
        <authorList>
            <person name="Zhou Z."/>
            <person name="Liu Y."/>
            <person name="Xu W."/>
            <person name="Pan J."/>
            <person name="Luo Z.H."/>
            <person name="Li M."/>
        </authorList>
    </citation>
    <scope>NUCLEOTIDE SEQUENCE [LARGE SCALE GENOMIC DNA]</scope>
    <source>
        <strain evidence="9">HyVt-357</strain>
    </source>
</reference>
<accession>A0A831R2P3</accession>
<dbReference type="Pfam" id="PF00639">
    <property type="entry name" value="Rotamase"/>
    <property type="match status" value="1"/>
</dbReference>
<dbReference type="GO" id="GO:0050821">
    <property type="term" value="P:protein stabilization"/>
    <property type="evidence" value="ECO:0007669"/>
    <property type="project" value="InterPro"/>
</dbReference>
<dbReference type="EC" id="5.2.1.8" evidence="7"/>
<evidence type="ECO:0000256" key="6">
    <source>
        <dbReference type="ARBA" id="ARBA00023235"/>
    </source>
</evidence>
<dbReference type="GO" id="GO:0042277">
    <property type="term" value="F:peptide binding"/>
    <property type="evidence" value="ECO:0007669"/>
    <property type="project" value="InterPro"/>
</dbReference>
<dbReference type="Pfam" id="PF09312">
    <property type="entry name" value="SurA_N"/>
    <property type="match status" value="1"/>
</dbReference>
<evidence type="ECO:0000256" key="3">
    <source>
        <dbReference type="ARBA" id="ARBA00022764"/>
    </source>
</evidence>
<proteinExistence type="inferred from homology"/>
<dbReference type="InterPro" id="IPR046357">
    <property type="entry name" value="PPIase_dom_sf"/>
</dbReference>
<keyword evidence="5 7" id="KW-0143">Chaperone</keyword>
<feature type="domain" description="PpiC" evidence="8">
    <location>
        <begin position="177"/>
        <end position="278"/>
    </location>
</feature>
<dbReference type="InterPro" id="IPR027304">
    <property type="entry name" value="Trigger_fact/SurA_dom_sf"/>
</dbReference>
<dbReference type="InterPro" id="IPR023058">
    <property type="entry name" value="PPIase_PpiC_CS"/>
</dbReference>
<comment type="catalytic activity">
    <reaction evidence="7">
        <text>[protein]-peptidylproline (omega=180) = [protein]-peptidylproline (omega=0)</text>
        <dbReference type="Rhea" id="RHEA:16237"/>
        <dbReference type="Rhea" id="RHEA-COMP:10747"/>
        <dbReference type="Rhea" id="RHEA-COMP:10748"/>
        <dbReference type="ChEBI" id="CHEBI:83833"/>
        <dbReference type="ChEBI" id="CHEBI:83834"/>
        <dbReference type="EC" id="5.2.1.8"/>
    </reaction>
</comment>
<keyword evidence="6 7" id="KW-0413">Isomerase</keyword>
<protein>
    <recommendedName>
        <fullName evidence="7">Chaperone SurA</fullName>
    </recommendedName>
    <alternativeName>
        <fullName evidence="7">Peptidyl-prolyl cis-trans isomerase SurA</fullName>
        <shortName evidence="7">PPIase SurA</shortName>
        <ecNumber evidence="7">5.2.1.8</ecNumber>
    </alternativeName>
    <alternativeName>
        <fullName evidence="7">Rotamase SurA</fullName>
    </alternativeName>
</protein>
<evidence type="ECO:0000256" key="5">
    <source>
        <dbReference type="ARBA" id="ARBA00023186"/>
    </source>
</evidence>
<gene>
    <name evidence="7" type="primary">surA</name>
    <name evidence="9" type="ORF">ENI00_11750</name>
</gene>
<dbReference type="GO" id="GO:0051082">
    <property type="term" value="F:unfolded protein binding"/>
    <property type="evidence" value="ECO:0007669"/>
    <property type="project" value="UniProtKB-UniRule"/>
</dbReference>
<comment type="caution">
    <text evidence="9">The sequence shown here is derived from an EMBL/GenBank/DDBJ whole genome shotgun (WGS) entry which is preliminary data.</text>
</comment>
<feature type="signal peptide" evidence="7">
    <location>
        <begin position="1"/>
        <end position="26"/>
    </location>
</feature>
<keyword evidence="1 7" id="KW-0732">Signal</keyword>
<feature type="chain" id="PRO_5033187893" description="Chaperone SurA" evidence="7">
    <location>
        <begin position="27"/>
        <end position="451"/>
    </location>
</feature>
<dbReference type="PANTHER" id="PTHR47637:SF1">
    <property type="entry name" value="CHAPERONE SURA"/>
    <property type="match status" value="1"/>
</dbReference>
<evidence type="ECO:0000256" key="1">
    <source>
        <dbReference type="ARBA" id="ARBA00022729"/>
    </source>
</evidence>
<keyword evidence="3 7" id="KW-0574">Periplasm</keyword>
<dbReference type="GO" id="GO:0043165">
    <property type="term" value="P:Gram-negative-bacterium-type cell outer membrane assembly"/>
    <property type="evidence" value="ECO:0007669"/>
    <property type="project" value="InterPro"/>
</dbReference>
<comment type="domain">
    <text evidence="7">The PPIase activity resides only in the second parvulin domain. The N-terminal region and the C-terminal tail are necessary and sufficient for the chaperone activity of SurA. The PPIase activity is dispensable for SurA to function as a chaperone. The N-terminal region and the C-terminal tail are also required for porin recognition.</text>
</comment>
<sequence length="451" mass="50330" precursor="true">MKATIRQGLQTLLMLMAVLLSFSVQAERKMLDQVVAIVDDDVILQTGLDARINTITSRLSAQGTGLPPRRLLEERVLEQLITESVQLQMADKMGMRISDNELNETLANIADRNNMSLSEFENQLASEGLSYRQAREQIRQEMITSRVQQRQVGNRVRVTDREVENYLQALESNGGNDAEYRLAYIFVEVDNPADDASVDAARAKAEALRAAIASGRDFREVAVAESDASNALEGGDMGWRSERQLPSLVAPVVPELVVGEPSKVLANNSGFHLVMVMDKRGGTQKQVIQQNRVRHILIRPSEAVTDAEAEATIRDLAQQIQNGADFAELAREYSDDPVSGSDGGNLGWVSPGQMVPKFEQAMQEANVGEVKGPFRSQFGWHILQVEERRQKDISTDVKEAEARQAIYRRKFETELQNWLREIRDEAFVELKGEYAKNAAEDDANDAQDAEK</sequence>
<evidence type="ECO:0000313" key="9">
    <source>
        <dbReference type="EMBL" id="HEA52968.1"/>
    </source>
</evidence>
<keyword evidence="4 7" id="KW-0697">Rotamase</keyword>
<dbReference type="HAMAP" id="MF_01183">
    <property type="entry name" value="Chaperone_SurA"/>
    <property type="match status" value="1"/>
</dbReference>
<comment type="function">
    <text evidence="7">Chaperone involved in the correct folding and assembly of outer membrane proteins. Recognizes specific patterns of aromatic residues and the orientation of their side chains, which are found more frequently in integral outer membrane proteins. May act in both early periplasmic and late outer membrane-associated steps of protein maturation.</text>
</comment>
<dbReference type="SUPFAM" id="SSF109998">
    <property type="entry name" value="Triger factor/SurA peptide-binding domain-like"/>
    <property type="match status" value="1"/>
</dbReference>
<comment type="subcellular location">
    <subcellularLocation>
        <location evidence="7">Periplasm</location>
    </subcellularLocation>
    <text evidence="7">Is capable of associating with the outer membrane.</text>
</comment>
<evidence type="ECO:0000256" key="4">
    <source>
        <dbReference type="ARBA" id="ARBA00023110"/>
    </source>
</evidence>
<dbReference type="AlphaFoldDB" id="A0A831R2P3"/>
<dbReference type="RefSeq" id="WP_304102392.1">
    <property type="nucleotide sequence ID" value="NZ_DRGY01000091.1"/>
</dbReference>
<dbReference type="PANTHER" id="PTHR47637">
    <property type="entry name" value="CHAPERONE SURA"/>
    <property type="match status" value="1"/>
</dbReference>
<dbReference type="EMBL" id="DRGY01000091">
    <property type="protein sequence ID" value="HEA52968.1"/>
    <property type="molecule type" value="Genomic_DNA"/>
</dbReference>
<feature type="domain" description="PpiC" evidence="8">
    <location>
        <begin position="288"/>
        <end position="387"/>
    </location>
</feature>
<dbReference type="InterPro" id="IPR015391">
    <property type="entry name" value="SurA_N"/>
</dbReference>
<dbReference type="SUPFAM" id="SSF54534">
    <property type="entry name" value="FKBP-like"/>
    <property type="match status" value="2"/>
</dbReference>
<dbReference type="GO" id="GO:0006457">
    <property type="term" value="P:protein folding"/>
    <property type="evidence" value="ECO:0007669"/>
    <property type="project" value="UniProtKB-UniRule"/>
</dbReference>
<dbReference type="InterPro" id="IPR050280">
    <property type="entry name" value="OMP_Chaperone_SurA"/>
</dbReference>
<evidence type="ECO:0000256" key="7">
    <source>
        <dbReference type="HAMAP-Rule" id="MF_01183"/>
    </source>
</evidence>
<keyword evidence="2 7" id="KW-0677">Repeat</keyword>
<dbReference type="InterPro" id="IPR023034">
    <property type="entry name" value="PPIase_SurA"/>
</dbReference>
<dbReference type="Gene3D" id="1.10.4030.10">
    <property type="entry name" value="Porin chaperone SurA, peptide-binding domain"/>
    <property type="match status" value="1"/>
</dbReference>